<reference evidence="1" key="1">
    <citation type="journal article" date="2019" name="bioRxiv">
        <title>The Genome of the Zebra Mussel, Dreissena polymorpha: A Resource for Invasive Species Research.</title>
        <authorList>
            <person name="McCartney M.A."/>
            <person name="Auch B."/>
            <person name="Kono T."/>
            <person name="Mallez S."/>
            <person name="Zhang Y."/>
            <person name="Obille A."/>
            <person name="Becker A."/>
            <person name="Abrahante J.E."/>
            <person name="Garbe J."/>
            <person name="Badalamenti J.P."/>
            <person name="Herman A."/>
            <person name="Mangelson H."/>
            <person name="Liachko I."/>
            <person name="Sullivan S."/>
            <person name="Sone E.D."/>
            <person name="Koren S."/>
            <person name="Silverstein K.A.T."/>
            <person name="Beckman K.B."/>
            <person name="Gohl D.M."/>
        </authorList>
    </citation>
    <scope>NUCLEOTIDE SEQUENCE</scope>
    <source>
        <strain evidence="1">Duluth1</strain>
        <tissue evidence="1">Whole animal</tissue>
    </source>
</reference>
<organism evidence="1 2">
    <name type="scientific">Dreissena polymorpha</name>
    <name type="common">Zebra mussel</name>
    <name type="synonym">Mytilus polymorpha</name>
    <dbReference type="NCBI Taxonomy" id="45954"/>
    <lineage>
        <taxon>Eukaryota</taxon>
        <taxon>Metazoa</taxon>
        <taxon>Spiralia</taxon>
        <taxon>Lophotrochozoa</taxon>
        <taxon>Mollusca</taxon>
        <taxon>Bivalvia</taxon>
        <taxon>Autobranchia</taxon>
        <taxon>Heteroconchia</taxon>
        <taxon>Euheterodonta</taxon>
        <taxon>Imparidentia</taxon>
        <taxon>Neoheterodontei</taxon>
        <taxon>Myida</taxon>
        <taxon>Dreissenoidea</taxon>
        <taxon>Dreissenidae</taxon>
        <taxon>Dreissena</taxon>
    </lineage>
</organism>
<reference evidence="1" key="2">
    <citation type="submission" date="2020-11" db="EMBL/GenBank/DDBJ databases">
        <authorList>
            <person name="McCartney M.A."/>
            <person name="Auch B."/>
            <person name="Kono T."/>
            <person name="Mallez S."/>
            <person name="Becker A."/>
            <person name="Gohl D.M."/>
            <person name="Silverstein K.A.T."/>
            <person name="Koren S."/>
            <person name="Bechman K.B."/>
            <person name="Herman A."/>
            <person name="Abrahante J.E."/>
            <person name="Garbe J."/>
        </authorList>
    </citation>
    <scope>NUCLEOTIDE SEQUENCE</scope>
    <source>
        <strain evidence="1">Duluth1</strain>
        <tissue evidence="1">Whole animal</tissue>
    </source>
</reference>
<comment type="caution">
    <text evidence="1">The sequence shown here is derived from an EMBL/GenBank/DDBJ whole genome shotgun (WGS) entry which is preliminary data.</text>
</comment>
<gene>
    <name evidence="1" type="ORF">DPMN_189816</name>
</gene>
<dbReference type="EMBL" id="JAIWYP010000010">
    <property type="protein sequence ID" value="KAH3755130.1"/>
    <property type="molecule type" value="Genomic_DNA"/>
</dbReference>
<dbReference type="Proteomes" id="UP000828390">
    <property type="component" value="Unassembled WGS sequence"/>
</dbReference>
<accession>A0A9D4DV03</accession>
<name>A0A9D4DV03_DREPO</name>
<proteinExistence type="predicted"/>
<evidence type="ECO:0000313" key="1">
    <source>
        <dbReference type="EMBL" id="KAH3755130.1"/>
    </source>
</evidence>
<dbReference type="AlphaFoldDB" id="A0A9D4DV03"/>
<evidence type="ECO:0000313" key="2">
    <source>
        <dbReference type="Proteomes" id="UP000828390"/>
    </source>
</evidence>
<sequence>MLVFVFSEHVCDMNSDKGSIITKVADTLSIDTLTGPRKQDFQEIDTIEKLSLVWASKRFLRFKARQLHNINVDKPVGRLLKGVPDIRNVHQAALKKCAMKVCLVLQQLYNNKYDAHDRYFAVNFKCVF</sequence>
<protein>
    <submittedName>
        <fullName evidence="1">Uncharacterized protein</fullName>
    </submittedName>
</protein>
<keyword evidence="2" id="KW-1185">Reference proteome</keyword>